<name>A0A8J4X2Q0_CLAMG</name>
<reference evidence="3" key="1">
    <citation type="submission" date="2020-07" db="EMBL/GenBank/DDBJ databases">
        <title>Clarias magur genome sequencing, assembly and annotation.</title>
        <authorList>
            <person name="Kushwaha B."/>
            <person name="Kumar R."/>
            <person name="Das P."/>
            <person name="Joshi C.G."/>
            <person name="Kumar D."/>
            <person name="Nagpure N.S."/>
            <person name="Pandey M."/>
            <person name="Agarwal S."/>
            <person name="Srivastava S."/>
            <person name="Singh M."/>
            <person name="Sahoo L."/>
            <person name="Jayasankar P."/>
            <person name="Meher P.K."/>
            <person name="Koringa P.G."/>
            <person name="Iquebal M.A."/>
            <person name="Das S.P."/>
            <person name="Bit A."/>
            <person name="Patnaik S."/>
            <person name="Patel N."/>
            <person name="Shah T.M."/>
            <person name="Hinsu A."/>
            <person name="Jena J.K."/>
        </authorList>
    </citation>
    <scope>NUCLEOTIDE SEQUENCE</scope>
    <source>
        <strain evidence="3">CIFAMagur01</strain>
        <tissue evidence="3">Testis</tissue>
    </source>
</reference>
<dbReference type="AlphaFoldDB" id="A0A8J4X2Q0"/>
<proteinExistence type="predicted"/>
<evidence type="ECO:0000313" key="4">
    <source>
        <dbReference type="Proteomes" id="UP000727407"/>
    </source>
</evidence>
<sequence>KTATFLDTCDFELENICGMIQGQGDQGDWERVSKATGGPDMDYSNMGRCT</sequence>
<dbReference type="InterPro" id="IPR013320">
    <property type="entry name" value="ConA-like_dom_sf"/>
</dbReference>
<dbReference type="Proteomes" id="UP000727407">
    <property type="component" value="Unassembled WGS sequence"/>
</dbReference>
<feature type="region of interest" description="Disordered" evidence="1">
    <location>
        <begin position="23"/>
        <end position="50"/>
    </location>
</feature>
<dbReference type="EMBL" id="QNUK01000185">
    <property type="protein sequence ID" value="KAF5898876.1"/>
    <property type="molecule type" value="Genomic_DNA"/>
</dbReference>
<dbReference type="Gene3D" id="2.60.120.200">
    <property type="match status" value="1"/>
</dbReference>
<dbReference type="InterPro" id="IPR000998">
    <property type="entry name" value="MAM_dom"/>
</dbReference>
<keyword evidence="4" id="KW-1185">Reference proteome</keyword>
<protein>
    <submittedName>
        <fullName evidence="3">Meprin A subunit beta-like</fullName>
    </submittedName>
</protein>
<gene>
    <name evidence="3" type="ORF">DAT39_011446</name>
</gene>
<dbReference type="SUPFAM" id="SSF49899">
    <property type="entry name" value="Concanavalin A-like lectins/glucanases"/>
    <property type="match status" value="1"/>
</dbReference>
<dbReference type="Pfam" id="PF00629">
    <property type="entry name" value="MAM"/>
    <property type="match status" value="1"/>
</dbReference>
<feature type="non-terminal residue" evidence="3">
    <location>
        <position position="50"/>
    </location>
</feature>
<evidence type="ECO:0000313" key="3">
    <source>
        <dbReference type="EMBL" id="KAF5898876.1"/>
    </source>
</evidence>
<dbReference type="GO" id="GO:0016020">
    <property type="term" value="C:membrane"/>
    <property type="evidence" value="ECO:0007669"/>
    <property type="project" value="InterPro"/>
</dbReference>
<organism evidence="3 4">
    <name type="scientific">Clarias magur</name>
    <name type="common">Asian catfish</name>
    <name type="synonym">Macropteronotus magur</name>
    <dbReference type="NCBI Taxonomy" id="1594786"/>
    <lineage>
        <taxon>Eukaryota</taxon>
        <taxon>Metazoa</taxon>
        <taxon>Chordata</taxon>
        <taxon>Craniata</taxon>
        <taxon>Vertebrata</taxon>
        <taxon>Euteleostomi</taxon>
        <taxon>Actinopterygii</taxon>
        <taxon>Neopterygii</taxon>
        <taxon>Teleostei</taxon>
        <taxon>Ostariophysi</taxon>
        <taxon>Siluriformes</taxon>
        <taxon>Clariidae</taxon>
        <taxon>Clarias</taxon>
    </lineage>
</organism>
<evidence type="ECO:0000259" key="2">
    <source>
        <dbReference type="PROSITE" id="PS50060"/>
    </source>
</evidence>
<dbReference type="OrthoDB" id="6107927at2759"/>
<accession>A0A8J4X2Q0</accession>
<feature type="domain" description="MAM" evidence="2">
    <location>
        <begin position="7"/>
        <end position="50"/>
    </location>
</feature>
<dbReference type="PROSITE" id="PS50060">
    <property type="entry name" value="MAM_2"/>
    <property type="match status" value="1"/>
</dbReference>
<comment type="caution">
    <text evidence="3">The sequence shown here is derived from an EMBL/GenBank/DDBJ whole genome shotgun (WGS) entry which is preliminary data.</text>
</comment>
<feature type="non-terminal residue" evidence="3">
    <location>
        <position position="1"/>
    </location>
</feature>
<evidence type="ECO:0000256" key="1">
    <source>
        <dbReference type="SAM" id="MobiDB-lite"/>
    </source>
</evidence>